<organism evidence="5 6">
    <name type="scientific">Bifidobacterium crudilactis</name>
    <dbReference type="NCBI Taxonomy" id="327277"/>
    <lineage>
        <taxon>Bacteria</taxon>
        <taxon>Bacillati</taxon>
        <taxon>Actinomycetota</taxon>
        <taxon>Actinomycetes</taxon>
        <taxon>Bifidobacteriales</taxon>
        <taxon>Bifidobacteriaceae</taxon>
        <taxon>Bifidobacterium</taxon>
    </lineage>
</organism>
<evidence type="ECO:0000256" key="3">
    <source>
        <dbReference type="ARBA" id="ARBA00022840"/>
    </source>
</evidence>
<evidence type="ECO:0000256" key="1">
    <source>
        <dbReference type="ARBA" id="ARBA00022448"/>
    </source>
</evidence>
<dbReference type="EMBL" id="JAAXZR010000016">
    <property type="protein sequence ID" value="NLT79398.1"/>
    <property type="molecule type" value="Genomic_DNA"/>
</dbReference>
<dbReference type="SUPFAM" id="SSF52540">
    <property type="entry name" value="P-loop containing nucleoside triphosphate hydrolases"/>
    <property type="match status" value="1"/>
</dbReference>
<evidence type="ECO:0000313" key="5">
    <source>
        <dbReference type="EMBL" id="NLT79398.1"/>
    </source>
</evidence>
<dbReference type="InterPro" id="IPR051782">
    <property type="entry name" value="ABC_Transporter_VariousFunc"/>
</dbReference>
<evidence type="ECO:0000259" key="4">
    <source>
        <dbReference type="PROSITE" id="PS50893"/>
    </source>
</evidence>
<dbReference type="PANTHER" id="PTHR42939">
    <property type="entry name" value="ABC TRANSPORTER ATP-BINDING PROTEIN ALBC-RELATED"/>
    <property type="match status" value="1"/>
</dbReference>
<dbReference type="InterPro" id="IPR027417">
    <property type="entry name" value="P-loop_NTPase"/>
</dbReference>
<dbReference type="SMART" id="SM00382">
    <property type="entry name" value="AAA"/>
    <property type="match status" value="1"/>
</dbReference>
<reference evidence="5" key="1">
    <citation type="journal article" date="2020" name="Biotechnol. Biofuels">
        <title>New insights from the biogas microbiome by comprehensive genome-resolved metagenomics of nearly 1600 species originating from multiple anaerobic digesters.</title>
        <authorList>
            <person name="Campanaro S."/>
            <person name="Treu L."/>
            <person name="Rodriguez-R L.M."/>
            <person name="Kovalovszki A."/>
            <person name="Ziels R.M."/>
            <person name="Maus I."/>
            <person name="Zhu X."/>
            <person name="Kougias P.G."/>
            <person name="Basile A."/>
            <person name="Luo G."/>
            <person name="Schluter A."/>
            <person name="Konstantinidis K.T."/>
            <person name="Angelidaki I."/>
        </authorList>
    </citation>
    <scope>NUCLEOTIDE SEQUENCE</scope>
    <source>
        <strain evidence="5">AS01afH2WH_6</strain>
    </source>
</reference>
<comment type="caution">
    <text evidence="5">The sequence shown here is derived from an EMBL/GenBank/DDBJ whole genome shotgun (WGS) entry which is preliminary data.</text>
</comment>
<evidence type="ECO:0000256" key="2">
    <source>
        <dbReference type="ARBA" id="ARBA00022741"/>
    </source>
</evidence>
<sequence>MTIAAGSIYGLVGTNGSGKTTILNILAGVLRPDAGTVTYDGTPVYENPGTKSRLAFVPDDLTFLNGFTLHEAARLFSGLYPTNWNDDVFRMCVSQFSLRGGMQIAHMSKGMRKQAAFCLTFARKPAYLLLDEPLDGLDPIVRRGIWELIVDASADRNMTTIVSSHNLRELEGYCDSICAIKQGGVVVERDLDELKSDIHKLQVSYGANARPGAGIYEELDVLDRRDSASVDYLIVRNTVEELEDFARRTHPLLFDVIPLTLEEVFMYQLGGKGNEHTRIR</sequence>
<dbReference type="GO" id="GO:0016887">
    <property type="term" value="F:ATP hydrolysis activity"/>
    <property type="evidence" value="ECO:0007669"/>
    <property type="project" value="InterPro"/>
</dbReference>
<dbReference type="GO" id="GO:0005524">
    <property type="term" value="F:ATP binding"/>
    <property type="evidence" value="ECO:0007669"/>
    <property type="project" value="UniProtKB-KW"/>
</dbReference>
<dbReference type="PROSITE" id="PS50893">
    <property type="entry name" value="ABC_TRANSPORTER_2"/>
    <property type="match status" value="1"/>
</dbReference>
<keyword evidence="1" id="KW-0813">Transport</keyword>
<dbReference type="InterPro" id="IPR003593">
    <property type="entry name" value="AAA+_ATPase"/>
</dbReference>
<name>A0A971CYP1_9BIFI</name>
<protein>
    <submittedName>
        <fullName evidence="5">ABC transporter ATP-binding protein</fullName>
    </submittedName>
</protein>
<reference evidence="5" key="2">
    <citation type="submission" date="2020-01" db="EMBL/GenBank/DDBJ databases">
        <authorList>
            <person name="Campanaro S."/>
        </authorList>
    </citation>
    <scope>NUCLEOTIDE SEQUENCE</scope>
    <source>
        <strain evidence="5">AS01afH2WH_6</strain>
    </source>
</reference>
<keyword evidence="3 5" id="KW-0067">ATP-binding</keyword>
<gene>
    <name evidence="5" type="ORF">GXW98_03815</name>
</gene>
<dbReference type="InterPro" id="IPR003439">
    <property type="entry name" value="ABC_transporter-like_ATP-bd"/>
</dbReference>
<dbReference type="AlphaFoldDB" id="A0A971CYP1"/>
<dbReference type="Pfam" id="PF00005">
    <property type="entry name" value="ABC_tran"/>
    <property type="match status" value="1"/>
</dbReference>
<dbReference type="Gene3D" id="3.40.50.300">
    <property type="entry name" value="P-loop containing nucleotide triphosphate hydrolases"/>
    <property type="match status" value="1"/>
</dbReference>
<feature type="domain" description="ABC transporter" evidence="4">
    <location>
        <begin position="1"/>
        <end position="207"/>
    </location>
</feature>
<accession>A0A971CYP1</accession>
<dbReference type="CDD" id="cd03230">
    <property type="entry name" value="ABC_DR_subfamily_A"/>
    <property type="match status" value="1"/>
</dbReference>
<keyword evidence="2" id="KW-0547">Nucleotide-binding</keyword>
<dbReference type="PANTHER" id="PTHR42939:SF1">
    <property type="entry name" value="ABC TRANSPORTER ATP-BINDING PROTEIN ALBC-RELATED"/>
    <property type="match status" value="1"/>
</dbReference>
<evidence type="ECO:0000313" key="6">
    <source>
        <dbReference type="Proteomes" id="UP000767327"/>
    </source>
</evidence>
<dbReference type="Proteomes" id="UP000767327">
    <property type="component" value="Unassembled WGS sequence"/>
</dbReference>
<proteinExistence type="predicted"/>